<accession>A0A5C3KJ05</accession>
<evidence type="ECO:0000256" key="1">
    <source>
        <dbReference type="SAM" id="MobiDB-lite"/>
    </source>
</evidence>
<evidence type="ECO:0000313" key="3">
    <source>
        <dbReference type="EMBL" id="TFK19823.1"/>
    </source>
</evidence>
<keyword evidence="2" id="KW-0472">Membrane</keyword>
<name>A0A5C3KJ05_COPMA</name>
<gene>
    <name evidence="3" type="ORF">FA15DRAFT_674093</name>
</gene>
<evidence type="ECO:0000256" key="2">
    <source>
        <dbReference type="SAM" id="Phobius"/>
    </source>
</evidence>
<dbReference type="AlphaFoldDB" id="A0A5C3KJ05"/>
<sequence>MEAPSYSMQPAEKPQDSAYPTQIQYPPPTMSQYHGGAMQYAGQYQAPLQQPPVYHNQYPAQYGPNYSNTAMYNPVKPAPLTREVTSRAKALLGLLYTVFFISAAVFGLSMVHLGILSLFLSPAISAATLIYSFILIIVTHVNFKRIRQGKFLDKNGKPRFLGVCRAPAIVFAFLFLVPWIGNTGVLGFMVTVVSAAASFGSGISSSLGGFGSSAGSGSGSSSSRGGGGLFGAFGSSPFGEMTNTFNTLGQIVAIGGTEAGLSGIQFVMVLTLGIVSAVERSSTKSLRRRWAAHSAPIA</sequence>
<feature type="transmembrane region" description="Helical" evidence="2">
    <location>
        <begin position="90"/>
        <end position="113"/>
    </location>
</feature>
<dbReference type="EMBL" id="ML210323">
    <property type="protein sequence ID" value="TFK19823.1"/>
    <property type="molecule type" value="Genomic_DNA"/>
</dbReference>
<protein>
    <submittedName>
        <fullName evidence="3">Uncharacterized protein</fullName>
    </submittedName>
</protein>
<keyword evidence="2" id="KW-1133">Transmembrane helix</keyword>
<dbReference type="Proteomes" id="UP000307440">
    <property type="component" value="Unassembled WGS sequence"/>
</dbReference>
<feature type="region of interest" description="Disordered" evidence="1">
    <location>
        <begin position="1"/>
        <end position="24"/>
    </location>
</feature>
<proteinExistence type="predicted"/>
<evidence type="ECO:0000313" key="4">
    <source>
        <dbReference type="Proteomes" id="UP000307440"/>
    </source>
</evidence>
<feature type="transmembrane region" description="Helical" evidence="2">
    <location>
        <begin position="160"/>
        <end position="180"/>
    </location>
</feature>
<keyword evidence="4" id="KW-1185">Reference proteome</keyword>
<feature type="transmembrane region" description="Helical" evidence="2">
    <location>
        <begin position="119"/>
        <end position="139"/>
    </location>
</feature>
<organism evidence="3 4">
    <name type="scientific">Coprinopsis marcescibilis</name>
    <name type="common">Agaric fungus</name>
    <name type="synonym">Psathyrella marcescibilis</name>
    <dbReference type="NCBI Taxonomy" id="230819"/>
    <lineage>
        <taxon>Eukaryota</taxon>
        <taxon>Fungi</taxon>
        <taxon>Dikarya</taxon>
        <taxon>Basidiomycota</taxon>
        <taxon>Agaricomycotina</taxon>
        <taxon>Agaricomycetes</taxon>
        <taxon>Agaricomycetidae</taxon>
        <taxon>Agaricales</taxon>
        <taxon>Agaricineae</taxon>
        <taxon>Psathyrellaceae</taxon>
        <taxon>Coprinopsis</taxon>
    </lineage>
</organism>
<keyword evidence="2" id="KW-0812">Transmembrane</keyword>
<reference evidence="3 4" key="1">
    <citation type="journal article" date="2019" name="Nat. Ecol. Evol.">
        <title>Megaphylogeny resolves global patterns of mushroom evolution.</title>
        <authorList>
            <person name="Varga T."/>
            <person name="Krizsan K."/>
            <person name="Foldi C."/>
            <person name="Dima B."/>
            <person name="Sanchez-Garcia M."/>
            <person name="Sanchez-Ramirez S."/>
            <person name="Szollosi G.J."/>
            <person name="Szarkandi J.G."/>
            <person name="Papp V."/>
            <person name="Albert L."/>
            <person name="Andreopoulos W."/>
            <person name="Angelini C."/>
            <person name="Antonin V."/>
            <person name="Barry K.W."/>
            <person name="Bougher N.L."/>
            <person name="Buchanan P."/>
            <person name="Buyck B."/>
            <person name="Bense V."/>
            <person name="Catcheside P."/>
            <person name="Chovatia M."/>
            <person name="Cooper J."/>
            <person name="Damon W."/>
            <person name="Desjardin D."/>
            <person name="Finy P."/>
            <person name="Geml J."/>
            <person name="Haridas S."/>
            <person name="Hughes K."/>
            <person name="Justo A."/>
            <person name="Karasinski D."/>
            <person name="Kautmanova I."/>
            <person name="Kiss B."/>
            <person name="Kocsube S."/>
            <person name="Kotiranta H."/>
            <person name="LaButti K.M."/>
            <person name="Lechner B.E."/>
            <person name="Liimatainen K."/>
            <person name="Lipzen A."/>
            <person name="Lukacs Z."/>
            <person name="Mihaltcheva S."/>
            <person name="Morgado L.N."/>
            <person name="Niskanen T."/>
            <person name="Noordeloos M.E."/>
            <person name="Ohm R.A."/>
            <person name="Ortiz-Santana B."/>
            <person name="Ovrebo C."/>
            <person name="Racz N."/>
            <person name="Riley R."/>
            <person name="Savchenko A."/>
            <person name="Shiryaev A."/>
            <person name="Soop K."/>
            <person name="Spirin V."/>
            <person name="Szebenyi C."/>
            <person name="Tomsovsky M."/>
            <person name="Tulloss R.E."/>
            <person name="Uehling J."/>
            <person name="Grigoriev I.V."/>
            <person name="Vagvolgyi C."/>
            <person name="Papp T."/>
            <person name="Martin F.M."/>
            <person name="Miettinen O."/>
            <person name="Hibbett D.S."/>
            <person name="Nagy L.G."/>
        </authorList>
    </citation>
    <scope>NUCLEOTIDE SEQUENCE [LARGE SCALE GENOMIC DNA]</scope>
    <source>
        <strain evidence="3 4">CBS 121175</strain>
    </source>
</reference>
<feature type="transmembrane region" description="Helical" evidence="2">
    <location>
        <begin position="259"/>
        <end position="278"/>
    </location>
</feature>